<dbReference type="Pfam" id="PF13191">
    <property type="entry name" value="AAA_16"/>
    <property type="match status" value="1"/>
</dbReference>
<comment type="caution">
    <text evidence="2">The sequence shown here is derived from an EMBL/GenBank/DDBJ whole genome shotgun (WGS) entry which is preliminary data.</text>
</comment>
<dbReference type="InterPro" id="IPR041664">
    <property type="entry name" value="AAA_16"/>
</dbReference>
<name>A0A7C3VK53_9CYAN</name>
<keyword evidence="2" id="KW-0808">Transferase</keyword>
<dbReference type="Gene3D" id="3.40.50.300">
    <property type="entry name" value="P-loop containing nucleotide triphosphate hydrolases"/>
    <property type="match status" value="1"/>
</dbReference>
<sequence length="959" mass="106541">MGEIKINLKGYQINEQIYAGTRTLVYRGVRLSDQQPVAIKIVRNELPRFSEMVQFRNQYVITKNLDVPNIVKPYSMEIEHNRYALIMEDFGGISLSSYLAAINQADHKNHSLPSCDFFPIALQIAEILDGLYRHRVIHKDIKPANILINPQTKQVKLIDFSIASVLPRETQLVQMTNVLEGTLPYLSPEQTGRMNRGIDYRTDFYSLGVTFYELLAGALPFASDDPIELIHCHLAKEPVPLHHLKETIPSVLSDIVAKLMAKNAEDRYQSATGLKHDLEICWHHWQTGAMSASGGAIVPDFPLGEWDICDRFTIPEKLYGRETEVQTLLAAFDTITTVPENQNHSSNSQMMLVAGFSGVGKTAVINEIHKPIVRQRGYFIKGKFDQFGRNVPWAAFVQAFRHLMAQLLSETDAKIETWKTAILAALGENAQVIVEVIPELEMLIGPQPPAAELSGTAAQNRFHALFQKFIRLFATPEHPLVIFLDDLQWADGASLDLIKVLMTDSGINHLLLIGAYRDNAVHPGHPLMLTLAEIKKSGATINTLTLAPLQQSDVNRLIADTLSPRRLGNATDKVRALAAPLTELVYQKTKGNPFFITQFLKSLHDDGIIKFVPPTRDRGNSGGGWQCDIAKVRELALTDDVVEFVARQLQKLPAATQEALKLAACIGHQFDLNTLAIVLETSPSAAAADLWKALQDGLVQPTSEVYKLFQEPENAIALGAKSESPLRTFDQNATYQFLHDRIQQAAYGLIPPPLKKATHLKIGQLLLNNTPAAEWEDKIFDTVNQLNYGIDLIIANVERLQLAQLNLKCGRKAKSATAYAAAGTYLNIGRQLLAMTNAWQNQYEIALHLHVEGAEVAYLSSNFSQMEELAQIVLQNATNLLDKVKIYEIQLAACTAQMKPQTAVEIGLQVLQLLGVTFPAQPTPLDVERELGQTAAMFAEKPEVLNVNKKVVKIATIML</sequence>
<dbReference type="CDD" id="cd14014">
    <property type="entry name" value="STKc_PknB_like"/>
    <property type="match status" value="1"/>
</dbReference>
<dbReference type="PROSITE" id="PS50011">
    <property type="entry name" value="PROTEIN_KINASE_DOM"/>
    <property type="match status" value="1"/>
</dbReference>
<feature type="domain" description="Protein kinase" evidence="1">
    <location>
        <begin position="11"/>
        <end position="279"/>
    </location>
</feature>
<dbReference type="GO" id="GO:0004672">
    <property type="term" value="F:protein kinase activity"/>
    <property type="evidence" value="ECO:0007669"/>
    <property type="project" value="InterPro"/>
</dbReference>
<evidence type="ECO:0000313" key="2">
    <source>
        <dbReference type="EMBL" id="HGG03454.1"/>
    </source>
</evidence>
<evidence type="ECO:0000259" key="1">
    <source>
        <dbReference type="PROSITE" id="PS50011"/>
    </source>
</evidence>
<reference evidence="2" key="1">
    <citation type="journal article" date="2020" name="mSystems">
        <title>Genome- and Community-Level Interaction Insights into Carbon Utilization and Element Cycling Functions of Hydrothermarchaeota in Hydrothermal Sediment.</title>
        <authorList>
            <person name="Zhou Z."/>
            <person name="Liu Y."/>
            <person name="Xu W."/>
            <person name="Pan J."/>
            <person name="Luo Z.H."/>
            <person name="Li M."/>
        </authorList>
    </citation>
    <scope>NUCLEOTIDE SEQUENCE [LARGE SCALE GENOMIC DNA]</scope>
    <source>
        <strain evidence="2">SpSt-374</strain>
    </source>
</reference>
<dbReference type="PANTHER" id="PTHR43642">
    <property type="entry name" value="HYBRID SIGNAL TRANSDUCTION HISTIDINE KINASE G"/>
    <property type="match status" value="1"/>
</dbReference>
<protein>
    <submittedName>
        <fullName evidence="2">Serine/threonine-protein kinase PknK</fullName>
    </submittedName>
</protein>
<dbReference type="InterPro" id="IPR053159">
    <property type="entry name" value="Hybrid_Histidine_Kinase"/>
</dbReference>
<dbReference type="InterPro" id="IPR027417">
    <property type="entry name" value="P-loop_NTPase"/>
</dbReference>
<dbReference type="AlphaFoldDB" id="A0A7C3VK53"/>
<dbReference type="EMBL" id="DSPX01000237">
    <property type="protein sequence ID" value="HGG03454.1"/>
    <property type="molecule type" value="Genomic_DNA"/>
</dbReference>
<dbReference type="SUPFAM" id="SSF56112">
    <property type="entry name" value="Protein kinase-like (PK-like)"/>
    <property type="match status" value="1"/>
</dbReference>
<keyword evidence="2" id="KW-0418">Kinase</keyword>
<accession>A0A7C3VK53</accession>
<dbReference type="SUPFAM" id="SSF52540">
    <property type="entry name" value="P-loop containing nucleoside triphosphate hydrolases"/>
    <property type="match status" value="1"/>
</dbReference>
<dbReference type="Pfam" id="PF00069">
    <property type="entry name" value="Pkinase"/>
    <property type="match status" value="1"/>
</dbReference>
<proteinExistence type="predicted"/>
<dbReference type="Gene3D" id="3.30.200.20">
    <property type="entry name" value="Phosphorylase Kinase, domain 1"/>
    <property type="match status" value="1"/>
</dbReference>
<dbReference type="InterPro" id="IPR000719">
    <property type="entry name" value="Prot_kinase_dom"/>
</dbReference>
<dbReference type="GO" id="GO:0005524">
    <property type="term" value="F:ATP binding"/>
    <property type="evidence" value="ECO:0007669"/>
    <property type="project" value="InterPro"/>
</dbReference>
<dbReference type="Gene3D" id="1.10.510.10">
    <property type="entry name" value="Transferase(Phosphotransferase) domain 1"/>
    <property type="match status" value="1"/>
</dbReference>
<organism evidence="2">
    <name type="scientific">Planktothricoides sp. SpSt-374</name>
    <dbReference type="NCBI Taxonomy" id="2282167"/>
    <lineage>
        <taxon>Bacteria</taxon>
        <taxon>Bacillati</taxon>
        <taxon>Cyanobacteriota</taxon>
        <taxon>Cyanophyceae</taxon>
        <taxon>Oscillatoriophycideae</taxon>
        <taxon>Oscillatoriales</taxon>
        <taxon>Oscillatoriaceae</taxon>
        <taxon>Planktothricoides</taxon>
    </lineage>
</organism>
<dbReference type="PROSITE" id="PS00108">
    <property type="entry name" value="PROTEIN_KINASE_ST"/>
    <property type="match status" value="1"/>
</dbReference>
<dbReference type="InterPro" id="IPR008271">
    <property type="entry name" value="Ser/Thr_kinase_AS"/>
</dbReference>
<dbReference type="SMART" id="SM00220">
    <property type="entry name" value="S_TKc"/>
    <property type="match status" value="1"/>
</dbReference>
<gene>
    <name evidence="2" type="ORF">ENR15_23150</name>
</gene>
<dbReference type="PANTHER" id="PTHR43642:SF1">
    <property type="entry name" value="HYBRID SIGNAL TRANSDUCTION HISTIDINE KINASE G"/>
    <property type="match status" value="1"/>
</dbReference>
<dbReference type="InterPro" id="IPR011009">
    <property type="entry name" value="Kinase-like_dom_sf"/>
</dbReference>